<dbReference type="Gene3D" id="1.10.1740.10">
    <property type="match status" value="1"/>
</dbReference>
<dbReference type="Pfam" id="PF04542">
    <property type="entry name" value="Sigma70_r2"/>
    <property type="match status" value="1"/>
</dbReference>
<dbReference type="InterPro" id="IPR036388">
    <property type="entry name" value="WH-like_DNA-bd_sf"/>
</dbReference>
<dbReference type="InterPro" id="IPR014284">
    <property type="entry name" value="RNA_pol_sigma-70_dom"/>
</dbReference>
<evidence type="ECO:0000256" key="2">
    <source>
        <dbReference type="ARBA" id="ARBA00023015"/>
    </source>
</evidence>
<sequence length="269" mass="29586">MLGSREAANDRERTVAQDAVPSDEELTRQLKDGYGSGTANPAAGDILYRRHREAALAYAHRCCRDSHDAEDLVSEAFIRTFQAVRSGAGPEGAWRPYLLTVVRHTAIEWGAGDRKALLTADFESWWQQSAAGTDPQQHLLASEDRQLLVRSFNTLPERWQAVLWHTLVENDSLPEVAALLGITPSGVTSLAFRAREGLREAYLHAHVDSVGNERCRHFSAMIGAAIRRSGAVRSRDLARHLADCASCSRAYTELLDLNATMRAAVPAGL</sequence>
<dbReference type="PANTHER" id="PTHR43133:SF8">
    <property type="entry name" value="RNA POLYMERASE SIGMA FACTOR HI_1459-RELATED"/>
    <property type="match status" value="1"/>
</dbReference>
<dbReference type="Gene3D" id="1.10.10.10">
    <property type="entry name" value="Winged helix-like DNA-binding domain superfamily/Winged helix DNA-binding domain"/>
    <property type="match status" value="1"/>
</dbReference>
<dbReference type="InterPro" id="IPR013324">
    <property type="entry name" value="RNA_pol_sigma_r3/r4-like"/>
</dbReference>
<organism evidence="8 9">
    <name type="scientific">Streptomyces fildesensis</name>
    <dbReference type="NCBI Taxonomy" id="375757"/>
    <lineage>
        <taxon>Bacteria</taxon>
        <taxon>Bacillati</taxon>
        <taxon>Actinomycetota</taxon>
        <taxon>Actinomycetes</taxon>
        <taxon>Kitasatosporales</taxon>
        <taxon>Streptomycetaceae</taxon>
        <taxon>Streptomyces</taxon>
    </lineage>
</organism>
<evidence type="ECO:0000256" key="1">
    <source>
        <dbReference type="ARBA" id="ARBA00010641"/>
    </source>
</evidence>
<proteinExistence type="inferred from homology"/>
<comment type="similarity">
    <text evidence="1">Belongs to the sigma-70 factor family. ECF subfamily.</text>
</comment>
<dbReference type="InterPro" id="IPR039425">
    <property type="entry name" value="RNA_pol_sigma-70-like"/>
</dbReference>
<evidence type="ECO:0000256" key="3">
    <source>
        <dbReference type="ARBA" id="ARBA00023082"/>
    </source>
</evidence>
<keyword evidence="5" id="KW-0804">Transcription</keyword>
<keyword evidence="3" id="KW-0731">Sigma factor</keyword>
<dbReference type="InterPro" id="IPR007627">
    <property type="entry name" value="RNA_pol_sigma70_r2"/>
</dbReference>
<dbReference type="NCBIfam" id="TIGR02937">
    <property type="entry name" value="sigma70-ECF"/>
    <property type="match status" value="1"/>
</dbReference>
<dbReference type="SUPFAM" id="SSF88659">
    <property type="entry name" value="Sigma3 and sigma4 domains of RNA polymerase sigma factors"/>
    <property type="match status" value="1"/>
</dbReference>
<evidence type="ECO:0000313" key="9">
    <source>
        <dbReference type="Proteomes" id="UP001614394"/>
    </source>
</evidence>
<keyword evidence="9" id="KW-1185">Reference proteome</keyword>
<accession>A0ABW8CJ25</accession>
<dbReference type="EMBL" id="JBITYG010000018">
    <property type="protein sequence ID" value="MFI9106448.1"/>
    <property type="molecule type" value="Genomic_DNA"/>
</dbReference>
<gene>
    <name evidence="8" type="ORF">ACIGXA_38690</name>
</gene>
<keyword evidence="4" id="KW-0238">DNA-binding</keyword>
<evidence type="ECO:0000256" key="6">
    <source>
        <dbReference type="SAM" id="MobiDB-lite"/>
    </source>
</evidence>
<evidence type="ECO:0000256" key="4">
    <source>
        <dbReference type="ARBA" id="ARBA00023125"/>
    </source>
</evidence>
<dbReference type="InterPro" id="IPR013325">
    <property type="entry name" value="RNA_pol_sigma_r2"/>
</dbReference>
<evidence type="ECO:0000256" key="5">
    <source>
        <dbReference type="ARBA" id="ARBA00023163"/>
    </source>
</evidence>
<protein>
    <submittedName>
        <fullName evidence="8">RNA polymerase sigma factor</fullName>
    </submittedName>
</protein>
<dbReference type="RefSeq" id="WP_399657958.1">
    <property type="nucleotide sequence ID" value="NZ_JBITYG010000018.1"/>
</dbReference>
<keyword evidence="2" id="KW-0805">Transcription regulation</keyword>
<evidence type="ECO:0000259" key="7">
    <source>
        <dbReference type="Pfam" id="PF04542"/>
    </source>
</evidence>
<reference evidence="8 9" key="1">
    <citation type="submission" date="2024-10" db="EMBL/GenBank/DDBJ databases">
        <title>The Natural Products Discovery Center: Release of the First 8490 Sequenced Strains for Exploring Actinobacteria Biosynthetic Diversity.</title>
        <authorList>
            <person name="Kalkreuter E."/>
            <person name="Kautsar S.A."/>
            <person name="Yang D."/>
            <person name="Bader C.D."/>
            <person name="Teijaro C.N."/>
            <person name="Fluegel L."/>
            <person name="Davis C.M."/>
            <person name="Simpson J.R."/>
            <person name="Lauterbach L."/>
            <person name="Steele A.D."/>
            <person name="Gui C."/>
            <person name="Meng S."/>
            <person name="Li G."/>
            <person name="Viehrig K."/>
            <person name="Ye F."/>
            <person name="Su P."/>
            <person name="Kiefer A.F."/>
            <person name="Nichols A."/>
            <person name="Cepeda A.J."/>
            <person name="Yan W."/>
            <person name="Fan B."/>
            <person name="Jiang Y."/>
            <person name="Adhikari A."/>
            <person name="Zheng C.-J."/>
            <person name="Schuster L."/>
            <person name="Cowan T.M."/>
            <person name="Smanski M.J."/>
            <person name="Chevrette M.G."/>
            <person name="De Carvalho L.P.S."/>
            <person name="Shen B."/>
        </authorList>
    </citation>
    <scope>NUCLEOTIDE SEQUENCE [LARGE SCALE GENOMIC DNA]</scope>
    <source>
        <strain evidence="8 9">NPDC053399</strain>
    </source>
</reference>
<comment type="caution">
    <text evidence="8">The sequence shown here is derived from an EMBL/GenBank/DDBJ whole genome shotgun (WGS) entry which is preliminary data.</text>
</comment>
<feature type="domain" description="RNA polymerase sigma-70 region 2" evidence="7">
    <location>
        <begin position="47"/>
        <end position="108"/>
    </location>
</feature>
<evidence type="ECO:0000313" key="8">
    <source>
        <dbReference type="EMBL" id="MFI9106448.1"/>
    </source>
</evidence>
<dbReference type="Proteomes" id="UP001614394">
    <property type="component" value="Unassembled WGS sequence"/>
</dbReference>
<feature type="region of interest" description="Disordered" evidence="6">
    <location>
        <begin position="1"/>
        <end position="25"/>
    </location>
</feature>
<dbReference type="CDD" id="cd06171">
    <property type="entry name" value="Sigma70_r4"/>
    <property type="match status" value="1"/>
</dbReference>
<name>A0ABW8CJ25_9ACTN</name>
<dbReference type="SUPFAM" id="SSF88946">
    <property type="entry name" value="Sigma2 domain of RNA polymerase sigma factors"/>
    <property type="match status" value="1"/>
</dbReference>
<dbReference type="PANTHER" id="PTHR43133">
    <property type="entry name" value="RNA POLYMERASE ECF-TYPE SIGMA FACTO"/>
    <property type="match status" value="1"/>
</dbReference>